<evidence type="ECO:0000313" key="2">
    <source>
        <dbReference type="Proteomes" id="UP000288805"/>
    </source>
</evidence>
<protein>
    <submittedName>
        <fullName evidence="1">Uncharacterized protein</fullName>
    </submittedName>
</protein>
<dbReference type="AlphaFoldDB" id="A0A438FZX4"/>
<gene>
    <name evidence="1" type="ORF">CK203_022038</name>
</gene>
<proteinExistence type="predicted"/>
<dbReference type="Proteomes" id="UP000288805">
    <property type="component" value="Unassembled WGS sequence"/>
</dbReference>
<comment type="caution">
    <text evidence="1">The sequence shown here is derived from an EMBL/GenBank/DDBJ whole genome shotgun (WGS) entry which is preliminary data.</text>
</comment>
<reference evidence="1 2" key="1">
    <citation type="journal article" date="2018" name="PLoS Genet.">
        <title>Population sequencing reveals clonal diversity and ancestral inbreeding in the grapevine cultivar Chardonnay.</title>
        <authorList>
            <person name="Roach M.J."/>
            <person name="Johnson D.L."/>
            <person name="Bohlmann J."/>
            <person name="van Vuuren H.J."/>
            <person name="Jones S.J."/>
            <person name="Pretorius I.S."/>
            <person name="Schmidt S.A."/>
            <person name="Borneman A.R."/>
        </authorList>
    </citation>
    <scope>NUCLEOTIDE SEQUENCE [LARGE SCALE GENOMIC DNA]</scope>
    <source>
        <strain evidence="2">cv. Chardonnay</strain>
        <tissue evidence="1">Leaf</tissue>
    </source>
</reference>
<organism evidence="1 2">
    <name type="scientific">Vitis vinifera</name>
    <name type="common">Grape</name>
    <dbReference type="NCBI Taxonomy" id="29760"/>
    <lineage>
        <taxon>Eukaryota</taxon>
        <taxon>Viridiplantae</taxon>
        <taxon>Streptophyta</taxon>
        <taxon>Embryophyta</taxon>
        <taxon>Tracheophyta</taxon>
        <taxon>Spermatophyta</taxon>
        <taxon>Magnoliopsida</taxon>
        <taxon>eudicotyledons</taxon>
        <taxon>Gunneridae</taxon>
        <taxon>Pentapetalae</taxon>
        <taxon>rosids</taxon>
        <taxon>Vitales</taxon>
        <taxon>Vitaceae</taxon>
        <taxon>Viteae</taxon>
        <taxon>Vitis</taxon>
    </lineage>
</organism>
<accession>A0A438FZX4</accession>
<evidence type="ECO:0000313" key="1">
    <source>
        <dbReference type="EMBL" id="RVW65468.1"/>
    </source>
</evidence>
<dbReference type="EMBL" id="QGNW01000688">
    <property type="protein sequence ID" value="RVW65468.1"/>
    <property type="molecule type" value="Genomic_DNA"/>
</dbReference>
<name>A0A438FZX4_VITVI</name>
<sequence length="48" mass="5601">MFTDDLQLGASKWEESWYVTCSHGTKVPRNINMERLRNGYLFSEVSGF</sequence>